<gene>
    <name evidence="2" type="ORF">NQ315_011700</name>
</gene>
<dbReference type="PANTHER" id="PTHR28541">
    <property type="entry name" value="DDB1- AND CUL4-ASSOCIATED FACTOR 15"/>
    <property type="match status" value="1"/>
</dbReference>
<name>A0AAV8W1M8_9CUCU</name>
<sequence length="423" mass="48405">MASVVSEYENSDGNFSDFSQCSLAWEEIASERCESNSFGLLENTKSSNLATNISNRQLYGRFTRNPKAKTERIFDGIHTKCRFALNSLIKDPDAYSHIFMGFTMCGQYFVSYTEKLYEDLTPTSFTTNYEYELYLWRFVPGHKLNFVSKHRIFKHLKGPDVLDKIMFMQFPKDLFQIICYGLVATNPDLVYITVLTIPSPKSCRHCDGNFSPYDESVNLGWCIRHGFILHYMLSMSQPTPPFDPNISLAYPNHLVINTGHHIHILNVSTSEPVQMYVSIPSVKDEDTKTTSQTPTHTFTDTLSEVSESASEHFGSNSIVDAILEDFSEYDLESNECNKPFHELNISCEPLNVTGKSYHNALVQNIVDPRLKRLQTSSKDYLFSVPQSSGVQKPSEKSKIDKKIAEKAYEFIEENEKYEKNQFL</sequence>
<dbReference type="EMBL" id="JANEYG010000015">
    <property type="protein sequence ID" value="KAJ8920047.1"/>
    <property type="molecule type" value="Genomic_DNA"/>
</dbReference>
<dbReference type="GO" id="GO:0016567">
    <property type="term" value="P:protein ubiquitination"/>
    <property type="evidence" value="ECO:0007669"/>
    <property type="project" value="InterPro"/>
</dbReference>
<evidence type="ECO:0000259" key="1">
    <source>
        <dbReference type="Pfam" id="PF14939"/>
    </source>
</evidence>
<evidence type="ECO:0000313" key="3">
    <source>
        <dbReference type="Proteomes" id="UP001159042"/>
    </source>
</evidence>
<keyword evidence="3" id="KW-1185">Reference proteome</keyword>
<dbReference type="Proteomes" id="UP001159042">
    <property type="component" value="Unassembled WGS sequence"/>
</dbReference>
<accession>A0AAV8W1M8</accession>
<evidence type="ECO:0000313" key="2">
    <source>
        <dbReference type="EMBL" id="KAJ8920047.1"/>
    </source>
</evidence>
<proteinExistence type="predicted"/>
<dbReference type="PANTHER" id="PTHR28541:SF1">
    <property type="entry name" value="DDB1- AND CUL4-ASSOCIATED FACTOR 15"/>
    <property type="match status" value="1"/>
</dbReference>
<dbReference type="Pfam" id="PF14939">
    <property type="entry name" value="DCAF15_WD40"/>
    <property type="match status" value="1"/>
</dbReference>
<dbReference type="CDD" id="cd20917">
    <property type="entry name" value="DCAF15-NTD"/>
    <property type="match status" value="1"/>
</dbReference>
<dbReference type="AlphaFoldDB" id="A0AAV8W1M8"/>
<protein>
    <recommendedName>
        <fullName evidence="1">DDB1- and CUL4-associated factor 15 WD40 repeat-containing domain-containing protein</fullName>
    </recommendedName>
</protein>
<reference evidence="2 3" key="1">
    <citation type="journal article" date="2023" name="Insect Mol. Biol.">
        <title>Genome sequencing provides insights into the evolution of gene families encoding plant cell wall-degrading enzymes in longhorned beetles.</title>
        <authorList>
            <person name="Shin N.R."/>
            <person name="Okamura Y."/>
            <person name="Kirsch R."/>
            <person name="Pauchet Y."/>
        </authorList>
    </citation>
    <scope>NUCLEOTIDE SEQUENCE [LARGE SCALE GENOMIC DNA]</scope>
    <source>
        <strain evidence="2">EAD_L_NR</strain>
    </source>
</reference>
<organism evidence="2 3">
    <name type="scientific">Exocentrus adspersus</name>
    <dbReference type="NCBI Taxonomy" id="1586481"/>
    <lineage>
        <taxon>Eukaryota</taxon>
        <taxon>Metazoa</taxon>
        <taxon>Ecdysozoa</taxon>
        <taxon>Arthropoda</taxon>
        <taxon>Hexapoda</taxon>
        <taxon>Insecta</taxon>
        <taxon>Pterygota</taxon>
        <taxon>Neoptera</taxon>
        <taxon>Endopterygota</taxon>
        <taxon>Coleoptera</taxon>
        <taxon>Polyphaga</taxon>
        <taxon>Cucujiformia</taxon>
        <taxon>Chrysomeloidea</taxon>
        <taxon>Cerambycidae</taxon>
        <taxon>Lamiinae</taxon>
        <taxon>Acanthocinini</taxon>
        <taxon>Exocentrus</taxon>
    </lineage>
</organism>
<comment type="caution">
    <text evidence="2">The sequence shown here is derived from an EMBL/GenBank/DDBJ whole genome shotgun (WGS) entry which is preliminary data.</text>
</comment>
<feature type="domain" description="DDB1- and CUL4-associated factor 15 WD40 repeat-containing" evidence="1">
    <location>
        <begin position="69"/>
        <end position="268"/>
    </location>
</feature>
<dbReference type="InterPro" id="IPR038914">
    <property type="entry name" value="DCAF15"/>
</dbReference>
<dbReference type="InterPro" id="IPR032734">
    <property type="entry name" value="DCAF15_WD40"/>
</dbReference>
<dbReference type="GO" id="GO:0080008">
    <property type="term" value="C:Cul4-RING E3 ubiquitin ligase complex"/>
    <property type="evidence" value="ECO:0007669"/>
    <property type="project" value="TreeGrafter"/>
</dbReference>